<reference evidence="5" key="1">
    <citation type="journal article" date="2014" name="Genome Announc.">
        <title>Draft genome sequence of Rhodosporidium toruloides CECT1137, an oleaginous yeast of biotechnological interest.</title>
        <authorList>
            <person name="Morin N."/>
            <person name="Calcas X."/>
            <person name="Devillers H."/>
            <person name="Durrens P."/>
            <person name="Sherman D.J."/>
            <person name="Nicaud J.-M."/>
            <person name="Neuveglise C."/>
        </authorList>
    </citation>
    <scope>NUCLEOTIDE SEQUENCE</scope>
    <source>
        <strain evidence="5">CECT1137</strain>
    </source>
</reference>
<evidence type="ECO:0000313" key="5">
    <source>
        <dbReference type="EMBL" id="CDR39056.1"/>
    </source>
</evidence>
<accession>A0A061AN88</accession>
<dbReference type="InterPro" id="IPR039135">
    <property type="entry name" value="NAT9-like"/>
</dbReference>
<sequence>MRLNESTALVNDRIVLRPYRRWHVPRYHEWMSSDEMRDATASERLTLEQEEDMQRSWRLDEDKLTFIIHLRQPSASSPILDPAGFLAAHSDPSTMLGDVNLFLHAPSSPPPSSSPPSQRAEMEIMLPPSDLFKPRTGLASLSLRTFLSYSSRALHLPPSAFFARIGFDNEASLGLFKSLGFREGKRVEVFREVEVVWPTSEEGERWPWEGKEGWEVIELEDPRDEERD</sequence>
<dbReference type="SUPFAM" id="SSF55729">
    <property type="entry name" value="Acyl-CoA N-acyltransferases (Nat)"/>
    <property type="match status" value="1"/>
</dbReference>
<dbReference type="EMBL" id="LK052939">
    <property type="protein sequence ID" value="CDR39056.1"/>
    <property type="molecule type" value="Genomic_DNA"/>
</dbReference>
<feature type="domain" description="N-acetyltransferase" evidence="4">
    <location>
        <begin position="13"/>
        <end position="182"/>
    </location>
</feature>
<evidence type="ECO:0000259" key="4">
    <source>
        <dbReference type="Pfam" id="PF13302"/>
    </source>
</evidence>
<dbReference type="OrthoDB" id="5043642at2759"/>
<dbReference type="Gene3D" id="3.40.630.30">
    <property type="match status" value="1"/>
</dbReference>
<dbReference type="InterPro" id="IPR016181">
    <property type="entry name" value="Acyl_CoA_acyltransferase"/>
</dbReference>
<dbReference type="AlphaFoldDB" id="A0A061AN88"/>
<proteinExistence type="inferred from homology"/>
<keyword evidence="3" id="KW-0012">Acyltransferase</keyword>
<organism evidence="5">
    <name type="scientific">Rhodotorula toruloides</name>
    <name type="common">Yeast</name>
    <name type="synonym">Rhodosporidium toruloides</name>
    <dbReference type="NCBI Taxonomy" id="5286"/>
    <lineage>
        <taxon>Eukaryota</taxon>
        <taxon>Fungi</taxon>
        <taxon>Dikarya</taxon>
        <taxon>Basidiomycota</taxon>
        <taxon>Pucciniomycotina</taxon>
        <taxon>Microbotryomycetes</taxon>
        <taxon>Sporidiobolales</taxon>
        <taxon>Sporidiobolaceae</taxon>
        <taxon>Rhodotorula</taxon>
    </lineage>
</organism>
<protein>
    <submittedName>
        <fullName evidence="5">RHTO0S04e00276g1_1</fullName>
    </submittedName>
</protein>
<evidence type="ECO:0000256" key="3">
    <source>
        <dbReference type="ARBA" id="ARBA00023315"/>
    </source>
</evidence>
<comment type="similarity">
    <text evidence="1">Belongs to the acetyltransferase family. GNAT subfamily.</text>
</comment>
<name>A0A061AN88_RHOTO</name>
<evidence type="ECO:0000256" key="1">
    <source>
        <dbReference type="ARBA" id="ARBA00009342"/>
    </source>
</evidence>
<dbReference type="PANTHER" id="PTHR13256">
    <property type="entry name" value="N-ACETYLTRANSFERASE 9"/>
    <property type="match status" value="1"/>
</dbReference>
<evidence type="ECO:0000256" key="2">
    <source>
        <dbReference type="ARBA" id="ARBA00022679"/>
    </source>
</evidence>
<dbReference type="InterPro" id="IPR000182">
    <property type="entry name" value="GNAT_dom"/>
</dbReference>
<keyword evidence="2" id="KW-0808">Transferase</keyword>
<dbReference type="PANTHER" id="PTHR13256:SF16">
    <property type="entry name" value="ALPHA_BETA-TUBULIN-N-ACETYLTRANSFERASE 9"/>
    <property type="match status" value="1"/>
</dbReference>
<dbReference type="Pfam" id="PF13302">
    <property type="entry name" value="Acetyltransf_3"/>
    <property type="match status" value="1"/>
</dbReference>
<dbReference type="GO" id="GO:0008080">
    <property type="term" value="F:N-acetyltransferase activity"/>
    <property type="evidence" value="ECO:0007669"/>
    <property type="project" value="InterPro"/>
</dbReference>
<gene>
    <name evidence="5" type="ORF">RHTO0S_04e00276g</name>
</gene>